<dbReference type="EMBL" id="CP035485">
    <property type="protein sequence ID" value="QDI92459.1"/>
    <property type="molecule type" value="Genomic_DNA"/>
</dbReference>
<sequence>MTTIWRMHIKPETNGGYSEEYIPFAEEIYHDFPGWKNSMNAFVQQMSGLNLAGRYYLAKVTGDAQYSSNLPKLDLFHTRACEIKEIGGLDVVPGSIQTHYIMGPTIRRVNSSILYDYSIAAYHGTPHQVEIQDILAYLSSYDLEDLVGLYLQCELDYKIIPNTCKPTTKRIEYTLVRKGNRGQIRQRLLSIKYIVTSEN</sequence>
<dbReference type="AlphaFoldDB" id="A0A514LKT2"/>
<gene>
    <name evidence="1" type="ORF">EPH95_15690</name>
</gene>
<reference evidence="2" key="1">
    <citation type="submission" date="2019-01" db="EMBL/GenBank/DDBJ databases">
        <title>Genomic analysis of Salicibibacter sp. NKC3-5.</title>
        <authorList>
            <person name="Oh Y.J."/>
        </authorList>
    </citation>
    <scope>NUCLEOTIDE SEQUENCE [LARGE SCALE GENOMIC DNA]</scope>
    <source>
        <strain evidence="2">NKC3-5</strain>
    </source>
</reference>
<keyword evidence="2" id="KW-1185">Reference proteome</keyword>
<dbReference type="RefSeq" id="WP_142090964.1">
    <property type="nucleotide sequence ID" value="NZ_CP035485.1"/>
</dbReference>
<protein>
    <submittedName>
        <fullName evidence="1">Uncharacterized protein</fullName>
    </submittedName>
</protein>
<organism evidence="1 2">
    <name type="scientific">Salicibibacter halophilus</name>
    <dbReference type="NCBI Taxonomy" id="2502791"/>
    <lineage>
        <taxon>Bacteria</taxon>
        <taxon>Bacillati</taxon>
        <taxon>Bacillota</taxon>
        <taxon>Bacilli</taxon>
        <taxon>Bacillales</taxon>
        <taxon>Bacillaceae</taxon>
        <taxon>Salicibibacter</taxon>
    </lineage>
</organism>
<dbReference type="KEGG" id="sale:EPH95_15690"/>
<dbReference type="OrthoDB" id="2630778at2"/>
<proteinExistence type="predicted"/>
<name>A0A514LKT2_9BACI</name>
<evidence type="ECO:0000313" key="2">
    <source>
        <dbReference type="Proteomes" id="UP000319756"/>
    </source>
</evidence>
<evidence type="ECO:0000313" key="1">
    <source>
        <dbReference type="EMBL" id="QDI92459.1"/>
    </source>
</evidence>
<accession>A0A514LKT2</accession>
<dbReference type="Proteomes" id="UP000319756">
    <property type="component" value="Chromosome"/>
</dbReference>